<dbReference type="OrthoDB" id="4073891at2759"/>
<evidence type="ECO:0000313" key="2">
    <source>
        <dbReference type="EMBL" id="CEP61673.1"/>
    </source>
</evidence>
<dbReference type="EMBL" id="LN736362">
    <property type="protein sequence ID" value="CEP61673.1"/>
    <property type="molecule type" value="Genomic_DNA"/>
</dbReference>
<proteinExistence type="predicted"/>
<keyword evidence="1" id="KW-0472">Membrane</keyword>
<feature type="transmembrane region" description="Helical" evidence="1">
    <location>
        <begin position="243"/>
        <end position="268"/>
    </location>
</feature>
<dbReference type="HOGENOM" id="CLU_698432_0_0_1"/>
<feature type="transmembrane region" description="Helical" evidence="1">
    <location>
        <begin position="12"/>
        <end position="37"/>
    </location>
</feature>
<sequence>MKLDSISNKLRPSILALATTACLWFSILISLLAIILLHLPSVSCNSLAGPRFCIPQYTLRFLEVPDPGQNIFVGAKSLLTLLSYVALDLNANGKAANLEDYDDVNLVNTFNAPNRYKMNHLGYCKDQPSVAKIPRYCINNRNGLEPVSTLMRDVGVQFGITSSKNPYMMGNSFVYAFKLGLRALLEAGRNETGSADDSNNIFAKYMSPYSGSNSEIPVRDLSQWQSAAELLEVLQHLCWSISFINLIEFSLCILVIISTVVTSPTAFTGKRRDKRFETTWRTVGIWGHFFLKVLPVLAAIVSFFGVFVSTVLYSSLNKASVTQGLSKKYFDLQIGGAFYMNVVRLVLECVLVWQTLKFNQHRKNAENELQVSPTALGSWQKDLEMDSILSSSTTV</sequence>
<dbReference type="Proteomes" id="UP000054304">
    <property type="component" value="Unassembled WGS sequence"/>
</dbReference>
<reference evidence="2 3" key="1">
    <citation type="submission" date="2014-12" db="EMBL/GenBank/DDBJ databases">
        <authorList>
            <person name="Neuveglise Cecile"/>
        </authorList>
    </citation>
    <scope>NUCLEOTIDE SEQUENCE [LARGE SCALE GENOMIC DNA]</scope>
    <source>
        <strain evidence="2 3">CBS 12615</strain>
    </source>
</reference>
<keyword evidence="3" id="KW-1185">Reference proteome</keyword>
<dbReference type="PROSITE" id="PS51257">
    <property type="entry name" value="PROKAR_LIPOPROTEIN"/>
    <property type="match status" value="1"/>
</dbReference>
<protein>
    <submittedName>
        <fullName evidence="2">LALA0S03e08218g1_1</fullName>
    </submittedName>
</protein>
<dbReference type="AlphaFoldDB" id="A0A0C7MVS6"/>
<gene>
    <name evidence="2" type="ORF">LALA0_S03e08218g</name>
</gene>
<dbReference type="RefSeq" id="XP_022627907.1">
    <property type="nucleotide sequence ID" value="XM_022773433.1"/>
</dbReference>
<feature type="transmembrane region" description="Helical" evidence="1">
    <location>
        <begin position="289"/>
        <end position="312"/>
    </location>
</feature>
<dbReference type="GeneID" id="34685104"/>
<accession>A0A0C7MVS6</accession>
<evidence type="ECO:0000256" key="1">
    <source>
        <dbReference type="SAM" id="Phobius"/>
    </source>
</evidence>
<name>A0A0C7MVS6_9SACH</name>
<keyword evidence="1" id="KW-1133">Transmembrane helix</keyword>
<keyword evidence="1" id="KW-0812">Transmembrane</keyword>
<organism evidence="2 3">
    <name type="scientific">Lachancea lanzarotensis</name>
    <dbReference type="NCBI Taxonomy" id="1245769"/>
    <lineage>
        <taxon>Eukaryota</taxon>
        <taxon>Fungi</taxon>
        <taxon>Dikarya</taxon>
        <taxon>Ascomycota</taxon>
        <taxon>Saccharomycotina</taxon>
        <taxon>Saccharomycetes</taxon>
        <taxon>Saccharomycetales</taxon>
        <taxon>Saccharomycetaceae</taxon>
        <taxon>Lachancea</taxon>
    </lineage>
</organism>
<evidence type="ECO:0000313" key="3">
    <source>
        <dbReference type="Proteomes" id="UP000054304"/>
    </source>
</evidence>
<feature type="transmembrane region" description="Helical" evidence="1">
    <location>
        <begin position="332"/>
        <end position="353"/>
    </location>
</feature>